<evidence type="ECO:0000256" key="2">
    <source>
        <dbReference type="ARBA" id="ARBA00022448"/>
    </source>
</evidence>
<gene>
    <name evidence="6" type="ORF">DFR47_107144</name>
</gene>
<evidence type="ECO:0000256" key="3">
    <source>
        <dbReference type="ARBA" id="ARBA00022729"/>
    </source>
</evidence>
<feature type="chain" id="PRO_5016924900" evidence="4">
    <location>
        <begin position="26"/>
        <end position="342"/>
    </location>
</feature>
<organism evidence="6 7">
    <name type="scientific">Pseudochrobactrum asaccharolyticum</name>
    <dbReference type="NCBI Taxonomy" id="354351"/>
    <lineage>
        <taxon>Bacteria</taxon>
        <taxon>Pseudomonadati</taxon>
        <taxon>Pseudomonadota</taxon>
        <taxon>Alphaproteobacteria</taxon>
        <taxon>Hyphomicrobiales</taxon>
        <taxon>Brucellaceae</taxon>
        <taxon>Pseudochrobactrum</taxon>
    </lineage>
</organism>
<dbReference type="PANTHER" id="PTHR30085">
    <property type="entry name" value="AMINO ACID ABC TRANSPORTER PERMEASE"/>
    <property type="match status" value="1"/>
</dbReference>
<sequence length="342" mass="36791">MKKLKTLLASLGLASILLSTPPVFAGTVLDKIRTNGEVNCGVGTGVAGFSMPDSSGKWIGLTADFCRAVSSAVLGQNARERFIPLQATQRFTALQSGEVDLLSSGVSWTLTRDASLGLLFAGVYFYDGQGFLANTNLNLAKPEDLNGATICTAGGTTSELNLADFMRSKNIDFKAVVYESAQEAKTAFLNGRCQILTADISYLSSVRASDTSNPADWEVLDFKVSKEPLGPVVSRTDLDWFTINKWTLTALVAAEEMNITSENIDELLKSKSPTVQRFLGTSGDIGSKLGLDNSWAYNIIKRVGNYGEIYERNVGVNTPLMLERGQNALAANGGLMYALPIR</sequence>
<keyword evidence="3 4" id="KW-0732">Signal</keyword>
<evidence type="ECO:0000259" key="5">
    <source>
        <dbReference type="SMART" id="SM00062"/>
    </source>
</evidence>
<dbReference type="OrthoDB" id="9777941at2"/>
<dbReference type="PANTHER" id="PTHR30085:SF7">
    <property type="entry name" value="AMINO-ACID ABC TRANSPORTER-BINDING PROTEIN YHDW-RELATED"/>
    <property type="match status" value="1"/>
</dbReference>
<reference evidence="6 7" key="1">
    <citation type="submission" date="2018-06" db="EMBL/GenBank/DDBJ databases">
        <title>Genomic Encyclopedia of Type Strains, Phase IV (KMG-IV): sequencing the most valuable type-strain genomes for metagenomic binning, comparative biology and taxonomic classification.</title>
        <authorList>
            <person name="Goeker M."/>
        </authorList>
    </citation>
    <scope>NUCLEOTIDE SEQUENCE [LARGE SCALE GENOMIC DNA]</scope>
    <source>
        <strain evidence="6 7">DSM 25619</strain>
    </source>
</reference>
<dbReference type="Pfam" id="PF00497">
    <property type="entry name" value="SBP_bac_3"/>
    <property type="match status" value="1"/>
</dbReference>
<comment type="similarity">
    <text evidence="1">Belongs to the bacterial solute-binding protein 3 family.</text>
</comment>
<dbReference type="Gene3D" id="3.40.190.10">
    <property type="entry name" value="Periplasmic binding protein-like II"/>
    <property type="match status" value="2"/>
</dbReference>
<evidence type="ECO:0000256" key="1">
    <source>
        <dbReference type="ARBA" id="ARBA00010333"/>
    </source>
</evidence>
<dbReference type="AlphaFoldDB" id="A0A366DQT6"/>
<dbReference type="SUPFAM" id="SSF53850">
    <property type="entry name" value="Periplasmic binding protein-like II"/>
    <property type="match status" value="1"/>
</dbReference>
<dbReference type="SMART" id="SM00062">
    <property type="entry name" value="PBPb"/>
    <property type="match status" value="1"/>
</dbReference>
<keyword evidence="7" id="KW-1185">Reference proteome</keyword>
<dbReference type="InterPro" id="IPR051455">
    <property type="entry name" value="Bact_solute-bind_prot3"/>
</dbReference>
<comment type="caution">
    <text evidence="6">The sequence shown here is derived from an EMBL/GenBank/DDBJ whole genome shotgun (WGS) entry which is preliminary data.</text>
</comment>
<dbReference type="EMBL" id="QNRH01000007">
    <property type="protein sequence ID" value="RBO92245.1"/>
    <property type="molecule type" value="Genomic_DNA"/>
</dbReference>
<proteinExistence type="inferred from homology"/>
<feature type="domain" description="Solute-binding protein family 3/N-terminal" evidence="5">
    <location>
        <begin position="37"/>
        <end position="267"/>
    </location>
</feature>
<feature type="signal peptide" evidence="4">
    <location>
        <begin position="1"/>
        <end position="25"/>
    </location>
</feature>
<evidence type="ECO:0000256" key="4">
    <source>
        <dbReference type="SAM" id="SignalP"/>
    </source>
</evidence>
<dbReference type="GO" id="GO:0006865">
    <property type="term" value="P:amino acid transport"/>
    <property type="evidence" value="ECO:0007669"/>
    <property type="project" value="TreeGrafter"/>
</dbReference>
<evidence type="ECO:0000313" key="7">
    <source>
        <dbReference type="Proteomes" id="UP000252893"/>
    </source>
</evidence>
<accession>A0A366DQT6</accession>
<dbReference type="Proteomes" id="UP000252893">
    <property type="component" value="Unassembled WGS sequence"/>
</dbReference>
<keyword evidence="2" id="KW-0813">Transport</keyword>
<dbReference type="RefSeq" id="WP_113945560.1">
    <property type="nucleotide sequence ID" value="NZ_JBHEEG010000009.1"/>
</dbReference>
<name>A0A366DQT6_9HYPH</name>
<protein>
    <submittedName>
        <fullName evidence="6">Amino acid ABC transporter substrate-binding protein (PAAT family)</fullName>
    </submittedName>
</protein>
<evidence type="ECO:0000313" key="6">
    <source>
        <dbReference type="EMBL" id="RBO92245.1"/>
    </source>
</evidence>
<dbReference type="InterPro" id="IPR001638">
    <property type="entry name" value="Solute-binding_3/MltF_N"/>
</dbReference>
<dbReference type="CDD" id="cd13692">
    <property type="entry name" value="PBP2_BztA"/>
    <property type="match status" value="1"/>
</dbReference>